<reference evidence="1 2" key="1">
    <citation type="journal article" date="2020" name="Cell">
        <title>Large-Scale Comparative Analyses of Tick Genomes Elucidate Their Genetic Diversity and Vector Capacities.</title>
        <authorList>
            <consortium name="Tick Genome and Microbiome Consortium (TIGMIC)"/>
            <person name="Jia N."/>
            <person name="Wang J."/>
            <person name="Shi W."/>
            <person name="Du L."/>
            <person name="Sun Y."/>
            <person name="Zhan W."/>
            <person name="Jiang J.F."/>
            <person name="Wang Q."/>
            <person name="Zhang B."/>
            <person name="Ji P."/>
            <person name="Bell-Sakyi L."/>
            <person name="Cui X.M."/>
            <person name="Yuan T.T."/>
            <person name="Jiang B.G."/>
            <person name="Yang W.F."/>
            <person name="Lam T.T."/>
            <person name="Chang Q.C."/>
            <person name="Ding S.J."/>
            <person name="Wang X.J."/>
            <person name="Zhu J.G."/>
            <person name="Ruan X.D."/>
            <person name="Zhao L."/>
            <person name="Wei J.T."/>
            <person name="Ye R.Z."/>
            <person name="Que T.C."/>
            <person name="Du C.H."/>
            <person name="Zhou Y.H."/>
            <person name="Cheng J.X."/>
            <person name="Dai P.F."/>
            <person name="Guo W.B."/>
            <person name="Han X.H."/>
            <person name="Huang E.J."/>
            <person name="Li L.F."/>
            <person name="Wei W."/>
            <person name="Gao Y.C."/>
            <person name="Liu J.Z."/>
            <person name="Shao H.Z."/>
            <person name="Wang X."/>
            <person name="Wang C.C."/>
            <person name="Yang T.C."/>
            <person name="Huo Q.B."/>
            <person name="Li W."/>
            <person name="Chen H.Y."/>
            <person name="Chen S.E."/>
            <person name="Zhou L.G."/>
            <person name="Ni X.B."/>
            <person name="Tian J.H."/>
            <person name="Sheng Y."/>
            <person name="Liu T."/>
            <person name="Pan Y.S."/>
            <person name="Xia L.Y."/>
            <person name="Li J."/>
            <person name="Zhao F."/>
            <person name="Cao W.C."/>
        </authorList>
    </citation>
    <scope>NUCLEOTIDE SEQUENCE [LARGE SCALE GENOMIC DNA]</scope>
    <source>
        <strain evidence="1">Iper-2018</strain>
    </source>
</reference>
<feature type="non-terminal residue" evidence="1">
    <location>
        <position position="1"/>
    </location>
</feature>
<evidence type="ECO:0000313" key="2">
    <source>
        <dbReference type="Proteomes" id="UP000805193"/>
    </source>
</evidence>
<dbReference type="Proteomes" id="UP000805193">
    <property type="component" value="Unassembled WGS sequence"/>
</dbReference>
<organism evidence="1 2">
    <name type="scientific">Ixodes persulcatus</name>
    <name type="common">Taiga tick</name>
    <dbReference type="NCBI Taxonomy" id="34615"/>
    <lineage>
        <taxon>Eukaryota</taxon>
        <taxon>Metazoa</taxon>
        <taxon>Ecdysozoa</taxon>
        <taxon>Arthropoda</taxon>
        <taxon>Chelicerata</taxon>
        <taxon>Arachnida</taxon>
        <taxon>Acari</taxon>
        <taxon>Parasitiformes</taxon>
        <taxon>Ixodida</taxon>
        <taxon>Ixodoidea</taxon>
        <taxon>Ixodidae</taxon>
        <taxon>Ixodinae</taxon>
        <taxon>Ixodes</taxon>
    </lineage>
</organism>
<sequence length="266" mass="29013">ALRWAFEPYGEVKGVTREKWRIEGLADVDSTTVIVRIVLREDLTLESLPHQLRLYGGTLLVVVPGRAPVCLRCRRTGHIRRDCRVPMCEDTRAFGHEASDCVRPYARAAASKTINCQDGNLVMNEGEAEAAATPTVKIASQDPQASVQTTPTTKNAIDALDAGDETAMDFAAEAVKRRLSDLEEVTDQSLQQTESPCESERTPQIVAGDGASGQLSDQKGLLTLAGMKMEAGWEILPKIGQCLDPKEPAKWKGEGSALEHSWAQTR</sequence>
<gene>
    <name evidence="1" type="ORF">HPB47_007609</name>
</gene>
<evidence type="ECO:0000313" key="1">
    <source>
        <dbReference type="EMBL" id="KAG0415224.1"/>
    </source>
</evidence>
<accession>A0AC60P701</accession>
<comment type="caution">
    <text evidence="1">The sequence shown here is derived from an EMBL/GenBank/DDBJ whole genome shotgun (WGS) entry which is preliminary data.</text>
</comment>
<keyword evidence="2" id="KW-1185">Reference proteome</keyword>
<dbReference type="EMBL" id="JABSTQ010011096">
    <property type="protein sequence ID" value="KAG0415224.1"/>
    <property type="molecule type" value="Genomic_DNA"/>
</dbReference>
<name>A0AC60P701_IXOPE</name>
<proteinExistence type="predicted"/>
<protein>
    <submittedName>
        <fullName evidence="1">Uncharacterized protein</fullName>
    </submittedName>
</protein>